<dbReference type="AlphaFoldDB" id="A0A4Q9R0A8"/>
<dbReference type="Proteomes" id="UP000292639">
    <property type="component" value="Unassembled WGS sequence"/>
</dbReference>
<name>A0A4Q9R0A8_9GAMM</name>
<protein>
    <recommendedName>
        <fullName evidence="4">DUF2780 domain-containing protein</fullName>
    </recommendedName>
</protein>
<dbReference type="Pfam" id="PF11075">
    <property type="entry name" value="DUF2780"/>
    <property type="match status" value="1"/>
</dbReference>
<organism evidence="2 3">
    <name type="scientific">Stutzerimonas kirkiae</name>
    <dbReference type="NCBI Taxonomy" id="2211392"/>
    <lineage>
        <taxon>Bacteria</taxon>
        <taxon>Pseudomonadati</taxon>
        <taxon>Pseudomonadota</taxon>
        <taxon>Gammaproteobacteria</taxon>
        <taxon>Pseudomonadales</taxon>
        <taxon>Pseudomonadaceae</taxon>
        <taxon>Stutzerimonas</taxon>
    </lineage>
</organism>
<dbReference type="OrthoDB" id="8546843at2"/>
<reference evidence="2 3" key="1">
    <citation type="submission" date="2018-06" db="EMBL/GenBank/DDBJ databases">
        <title>Three novel Pseudomonas species isolated from symptomatic oak.</title>
        <authorList>
            <person name="Bueno-Gonzalez V."/>
            <person name="Brady C."/>
        </authorList>
    </citation>
    <scope>NUCLEOTIDE SEQUENCE [LARGE SCALE GENOMIC DNA]</scope>
    <source>
        <strain evidence="2 3">P17C</strain>
    </source>
</reference>
<gene>
    <name evidence="2" type="ORF">DNJ96_15830</name>
</gene>
<evidence type="ECO:0008006" key="4">
    <source>
        <dbReference type="Google" id="ProtNLM"/>
    </source>
</evidence>
<dbReference type="RefSeq" id="WP_131185404.1">
    <property type="nucleotide sequence ID" value="NZ_QJUO01000027.1"/>
</dbReference>
<feature type="signal peptide" evidence="1">
    <location>
        <begin position="1"/>
        <end position="22"/>
    </location>
</feature>
<dbReference type="InterPro" id="IPR021302">
    <property type="entry name" value="DUF2780_VcgC/VcgE"/>
</dbReference>
<comment type="caution">
    <text evidence="2">The sequence shown here is derived from an EMBL/GenBank/DDBJ whole genome shotgun (WGS) entry which is preliminary data.</text>
</comment>
<evidence type="ECO:0000313" key="2">
    <source>
        <dbReference type="EMBL" id="TBU91631.1"/>
    </source>
</evidence>
<accession>A0A4Q9R0A8</accession>
<dbReference type="EMBL" id="QJUP01000026">
    <property type="protein sequence ID" value="TBU91631.1"/>
    <property type="molecule type" value="Genomic_DNA"/>
</dbReference>
<keyword evidence="3" id="KW-1185">Reference proteome</keyword>
<keyword evidence="1" id="KW-0732">Signal</keyword>
<feature type="chain" id="PRO_5020981783" description="DUF2780 domain-containing protein" evidence="1">
    <location>
        <begin position="23"/>
        <end position="184"/>
    </location>
</feature>
<proteinExistence type="predicted"/>
<evidence type="ECO:0000313" key="3">
    <source>
        <dbReference type="Proteomes" id="UP000292639"/>
    </source>
</evidence>
<sequence>MKNSLAITIAAALAIATGPASAFDLGEAAKLASAVSGNQAVAANSGTLELLGTLSNLDVTPQQAAGGTTALLKLAESKLTASDYTQLAAQVPGLEKLSSSGNLGQLASLGGSLLGKKDTSSNALNGVLENVQSLQDVNKAFSALGMDNSLVGQFSPIILQYLGNQGLSTSLLQSLSGIWGVSGS</sequence>
<evidence type="ECO:0000256" key="1">
    <source>
        <dbReference type="SAM" id="SignalP"/>
    </source>
</evidence>